<reference evidence="3 4" key="1">
    <citation type="submission" date="2016-03" db="EMBL/GenBank/DDBJ databases">
        <title>Genome sequence of Pontibacter sp. nov., of the family cytophagaceae, isolated from marine sediment of the Yellow Sea, China.</title>
        <authorList>
            <person name="Zhang G."/>
            <person name="Zhang R."/>
        </authorList>
    </citation>
    <scope>NUCLEOTIDE SEQUENCE [LARGE SCALE GENOMIC DNA]</scope>
    <source>
        <strain evidence="3 4">S10-8</strain>
    </source>
</reference>
<feature type="domain" description="Mut7-C RNAse" evidence="1">
    <location>
        <begin position="102"/>
        <end position="244"/>
    </location>
</feature>
<evidence type="ECO:0008006" key="5">
    <source>
        <dbReference type="Google" id="ProtNLM"/>
    </source>
</evidence>
<evidence type="ECO:0000259" key="2">
    <source>
        <dbReference type="Pfam" id="PF14451"/>
    </source>
</evidence>
<dbReference type="InterPro" id="IPR016155">
    <property type="entry name" value="Mopterin_synth/thiamin_S_b"/>
</dbReference>
<dbReference type="InterPro" id="IPR002782">
    <property type="entry name" value="Mut7-C_RNAse_dom"/>
</dbReference>
<dbReference type="EMBL" id="LVWA01000005">
    <property type="protein sequence ID" value="OKL40384.1"/>
    <property type="molecule type" value="Genomic_DNA"/>
</dbReference>
<sequence length="252" mass="29136">MSKLPEHAATFRFYGVLNDFLRKHRKGKAIRYTFRGTPAIKDAIEAIGVPHPEVEVLLVNTKRVSFSYLLQPGDAVEVFPVRVGKDWPAGYTFGEQTPPPHRFILDVHLGTLAKSMRLLGLDTLYQTDFSDKEIAGIAADQQRVVLTRDVGLLKQKSIIWGYWLRSQHTGEQLEEVIRRFGLQDSFRPFKRCLACNVPVQEVAKDAVIDELPPKTRLYFHEFFRCPSCRRVYWKGSHYERMLQFVEKVKQRG</sequence>
<dbReference type="STRING" id="1797110.A3841_18900"/>
<organism evidence="3 4">
    <name type="scientific">Pontibacter flavimaris</name>
    <dbReference type="NCBI Taxonomy" id="1797110"/>
    <lineage>
        <taxon>Bacteria</taxon>
        <taxon>Pseudomonadati</taxon>
        <taxon>Bacteroidota</taxon>
        <taxon>Cytophagia</taxon>
        <taxon>Cytophagales</taxon>
        <taxon>Hymenobacteraceae</taxon>
        <taxon>Pontibacter</taxon>
    </lineage>
</organism>
<dbReference type="OrthoDB" id="9797655at2"/>
<accession>A0A1Q5PDT8</accession>
<evidence type="ECO:0000259" key="1">
    <source>
        <dbReference type="Pfam" id="PF01927"/>
    </source>
</evidence>
<name>A0A1Q5PDT8_9BACT</name>
<dbReference type="Pfam" id="PF14451">
    <property type="entry name" value="Ub-Mut7C"/>
    <property type="match status" value="1"/>
</dbReference>
<dbReference type="PANTHER" id="PTHR39081">
    <property type="entry name" value="MUT7-C DOMAIN-CONTAINING PROTEIN"/>
    <property type="match status" value="1"/>
</dbReference>
<gene>
    <name evidence="3" type="ORF">A3841_18900</name>
</gene>
<evidence type="ECO:0000313" key="4">
    <source>
        <dbReference type="Proteomes" id="UP000186551"/>
    </source>
</evidence>
<feature type="domain" description="Ubiquitin Mut7-C" evidence="2">
    <location>
        <begin position="8"/>
        <end position="82"/>
    </location>
</feature>
<proteinExistence type="predicted"/>
<dbReference type="InterPro" id="IPR027798">
    <property type="entry name" value="Ub_Mut7C"/>
</dbReference>
<keyword evidence="4" id="KW-1185">Reference proteome</keyword>
<dbReference type="SUPFAM" id="SSF54285">
    <property type="entry name" value="MoaD/ThiS"/>
    <property type="match status" value="1"/>
</dbReference>
<comment type="caution">
    <text evidence="3">The sequence shown here is derived from an EMBL/GenBank/DDBJ whole genome shotgun (WGS) entry which is preliminary data.</text>
</comment>
<dbReference type="Proteomes" id="UP000186551">
    <property type="component" value="Unassembled WGS sequence"/>
</dbReference>
<dbReference type="PANTHER" id="PTHR39081:SF1">
    <property type="entry name" value="MUT7-C RNASE DOMAIN-CONTAINING PROTEIN"/>
    <property type="match status" value="1"/>
</dbReference>
<dbReference type="AlphaFoldDB" id="A0A1Q5PDT8"/>
<dbReference type="Pfam" id="PF01927">
    <property type="entry name" value="Mut7-C"/>
    <property type="match status" value="1"/>
</dbReference>
<evidence type="ECO:0000313" key="3">
    <source>
        <dbReference type="EMBL" id="OKL40384.1"/>
    </source>
</evidence>
<dbReference type="RefSeq" id="WP_073852487.1">
    <property type="nucleotide sequence ID" value="NZ_LVWA01000005.1"/>
</dbReference>
<protein>
    <recommendedName>
        <fullName evidence="5">Twitching motility protein PilT</fullName>
    </recommendedName>
</protein>